<organism evidence="1 2">
    <name type="scientific">Bradyrhizobium uaiense</name>
    <dbReference type="NCBI Taxonomy" id="2594946"/>
    <lineage>
        <taxon>Bacteria</taxon>
        <taxon>Pseudomonadati</taxon>
        <taxon>Pseudomonadota</taxon>
        <taxon>Alphaproteobacteria</taxon>
        <taxon>Hyphomicrobiales</taxon>
        <taxon>Nitrobacteraceae</taxon>
        <taxon>Bradyrhizobium</taxon>
    </lineage>
</organism>
<accession>A0A6P1B9E0</accession>
<name>A0A6P1B9E0_9BRAD</name>
<dbReference type="AlphaFoldDB" id="A0A6P1B9E0"/>
<dbReference type="RefSeq" id="WP_163150863.1">
    <property type="nucleotide sequence ID" value="NZ_VKHP01000009.1"/>
</dbReference>
<gene>
    <name evidence="1" type="ORF">FNJ47_04090</name>
</gene>
<keyword evidence="2" id="KW-1185">Reference proteome</keyword>
<reference evidence="1 2" key="1">
    <citation type="journal article" date="2020" name="Arch. Microbiol.">
        <title>Bradyrhizobium uaiense sp. nov., a new highly efficient cowpea symbiont.</title>
        <authorList>
            <person name="Cabral Michel D."/>
            <person name="Azarias Guimaraes A."/>
            <person name="Martins da Costa E."/>
            <person name="Soares de Carvalho T."/>
            <person name="Balsanelli E."/>
            <person name="Willems A."/>
            <person name="Maltempi de Souza E."/>
            <person name="de Souza Moreira F.M."/>
        </authorList>
    </citation>
    <scope>NUCLEOTIDE SEQUENCE [LARGE SCALE GENOMIC DNA]</scope>
    <source>
        <strain evidence="1 2">UFLA 03-164</strain>
    </source>
</reference>
<evidence type="ECO:0000313" key="2">
    <source>
        <dbReference type="Proteomes" id="UP000468531"/>
    </source>
</evidence>
<protein>
    <submittedName>
        <fullName evidence="1">Uncharacterized protein</fullName>
    </submittedName>
</protein>
<evidence type="ECO:0000313" key="1">
    <source>
        <dbReference type="EMBL" id="NEU95028.1"/>
    </source>
</evidence>
<comment type="caution">
    <text evidence="1">The sequence shown here is derived from an EMBL/GenBank/DDBJ whole genome shotgun (WGS) entry which is preliminary data.</text>
</comment>
<sequence>MGSGSLDKLQAPPPDAPNIPALPADVAACERAPVDTPDRELDAGEIERLWKIDRAALAKVNACLRRAVCQYQDVREGIGRVDGLACESIAPAEKPAPRLGLFKRKKAK</sequence>
<dbReference type="Proteomes" id="UP000468531">
    <property type="component" value="Unassembled WGS sequence"/>
</dbReference>
<proteinExistence type="predicted"/>
<dbReference type="EMBL" id="VKHP01000009">
    <property type="protein sequence ID" value="NEU95028.1"/>
    <property type="molecule type" value="Genomic_DNA"/>
</dbReference>